<keyword evidence="1" id="KW-0472">Membrane</keyword>
<feature type="transmembrane region" description="Helical" evidence="1">
    <location>
        <begin position="6"/>
        <end position="28"/>
    </location>
</feature>
<evidence type="ECO:0000256" key="1">
    <source>
        <dbReference type="SAM" id="Phobius"/>
    </source>
</evidence>
<dbReference type="AlphaFoldDB" id="A0A212LWU1"/>
<keyword evidence="1" id="KW-0812">Transmembrane</keyword>
<proteinExistence type="predicted"/>
<sequence>MDWQKITGYFGVLCIMIATLAQVIANIVPNYLGIQPSDAIIRWATYLWAYATIVTGFYLKQKNGHIFEICLGLLAGALCLVEWLTMPVTVIYFFRVFTKLSKMNGGLPF</sequence>
<organism evidence="2">
    <name type="scientific">uncultured Sporomusa sp</name>
    <dbReference type="NCBI Taxonomy" id="307249"/>
    <lineage>
        <taxon>Bacteria</taxon>
        <taxon>Bacillati</taxon>
        <taxon>Bacillota</taxon>
        <taxon>Negativicutes</taxon>
        <taxon>Selenomonadales</taxon>
        <taxon>Sporomusaceae</taxon>
        <taxon>Sporomusa</taxon>
        <taxon>environmental samples</taxon>
    </lineage>
</organism>
<evidence type="ECO:0000313" key="2">
    <source>
        <dbReference type="EMBL" id="SCM82023.1"/>
    </source>
</evidence>
<dbReference type="EMBL" id="FMJE01000004">
    <property type="protein sequence ID" value="SCM82023.1"/>
    <property type="molecule type" value="Genomic_DNA"/>
</dbReference>
<feature type="transmembrane region" description="Helical" evidence="1">
    <location>
        <begin position="40"/>
        <end position="59"/>
    </location>
</feature>
<accession>A0A212LWU1</accession>
<feature type="transmembrane region" description="Helical" evidence="1">
    <location>
        <begin position="65"/>
        <end position="94"/>
    </location>
</feature>
<dbReference type="RefSeq" id="WP_288184799.1">
    <property type="nucleotide sequence ID" value="NZ_LT608335.1"/>
</dbReference>
<reference evidence="2" key="1">
    <citation type="submission" date="2016-08" db="EMBL/GenBank/DDBJ databases">
        <authorList>
            <person name="Seilhamer J.J."/>
        </authorList>
    </citation>
    <scope>NUCLEOTIDE SEQUENCE</scope>
    <source>
        <strain evidence="2">86</strain>
    </source>
</reference>
<name>A0A212LWU1_9FIRM</name>
<gene>
    <name evidence="2" type="ORF">KL86SPO_40508</name>
</gene>
<protein>
    <submittedName>
        <fullName evidence="2">Uncharacterized protein</fullName>
    </submittedName>
</protein>
<keyword evidence="1" id="KW-1133">Transmembrane helix</keyword>